<dbReference type="PANTHER" id="PTHR10412">
    <property type="entry name" value="MANNOSYL-OLIGOSACCHARIDE GLUCOSIDASE"/>
    <property type="match status" value="1"/>
</dbReference>
<dbReference type="InterPro" id="IPR012341">
    <property type="entry name" value="6hp_glycosidase-like_sf"/>
</dbReference>
<dbReference type="GO" id="GO:0005789">
    <property type="term" value="C:endoplasmic reticulum membrane"/>
    <property type="evidence" value="ECO:0007669"/>
    <property type="project" value="UniProtKB-SubCell"/>
</dbReference>
<dbReference type="GO" id="GO:0006487">
    <property type="term" value="P:protein N-linked glycosylation"/>
    <property type="evidence" value="ECO:0007669"/>
    <property type="project" value="TreeGrafter"/>
</dbReference>
<evidence type="ECO:0000256" key="9">
    <source>
        <dbReference type="ARBA" id="ARBA00023180"/>
    </source>
</evidence>
<keyword evidence="8" id="KW-0472">Membrane</keyword>
<evidence type="ECO:0000313" key="13">
    <source>
        <dbReference type="EMBL" id="CAD9077551.1"/>
    </source>
</evidence>
<evidence type="ECO:0000256" key="5">
    <source>
        <dbReference type="ARBA" id="ARBA00022824"/>
    </source>
</evidence>
<dbReference type="GO" id="GO:0009311">
    <property type="term" value="P:oligosaccharide metabolic process"/>
    <property type="evidence" value="ECO:0007669"/>
    <property type="project" value="InterPro"/>
</dbReference>
<evidence type="ECO:0000256" key="6">
    <source>
        <dbReference type="ARBA" id="ARBA00022968"/>
    </source>
</evidence>
<keyword evidence="9" id="KW-0325">Glycoprotein</keyword>
<comment type="subcellular location">
    <subcellularLocation>
        <location evidence="1">Endoplasmic reticulum membrane</location>
        <topology evidence="1">Single-pass type II membrane protein</topology>
    </subcellularLocation>
</comment>
<gene>
    <name evidence="13" type="ORF">PCOS0759_LOCUS783</name>
</gene>
<organism evidence="13">
    <name type="scientific">Percolomonas cosmopolitus</name>
    <dbReference type="NCBI Taxonomy" id="63605"/>
    <lineage>
        <taxon>Eukaryota</taxon>
        <taxon>Discoba</taxon>
        <taxon>Heterolobosea</taxon>
        <taxon>Tetramitia</taxon>
        <taxon>Eutetramitia</taxon>
        <taxon>Percolomonadidae</taxon>
        <taxon>Percolomonas</taxon>
    </lineage>
</organism>
<dbReference type="InterPro" id="IPR038518">
    <property type="entry name" value="Glyco_hydro_63N_sf"/>
</dbReference>
<dbReference type="InterPro" id="IPR031335">
    <property type="entry name" value="Glyco_hydro_63_C"/>
</dbReference>
<evidence type="ECO:0000256" key="3">
    <source>
        <dbReference type="ARBA" id="ARBA00022692"/>
    </source>
</evidence>
<evidence type="ECO:0000259" key="12">
    <source>
        <dbReference type="Pfam" id="PF03200"/>
    </source>
</evidence>
<dbReference type="Gene3D" id="1.50.10.10">
    <property type="match status" value="1"/>
</dbReference>
<dbReference type="InterPro" id="IPR008928">
    <property type="entry name" value="6-hairpin_glycosidase_sf"/>
</dbReference>
<dbReference type="Pfam" id="PF03200">
    <property type="entry name" value="Glyco_hydro_63"/>
    <property type="match status" value="1"/>
</dbReference>
<keyword evidence="3" id="KW-0812">Transmembrane</keyword>
<proteinExistence type="inferred from homology"/>
<feature type="domain" description="Glycosyl hydrolase family 63 C-terminal" evidence="12">
    <location>
        <begin position="308"/>
        <end position="803"/>
    </location>
</feature>
<dbReference type="GO" id="GO:0004573">
    <property type="term" value="F:Glc3Man9GlcNAc2 oligosaccharide glucosidase activity"/>
    <property type="evidence" value="ECO:0007669"/>
    <property type="project" value="UniProtKB-EC"/>
</dbReference>
<evidence type="ECO:0000256" key="7">
    <source>
        <dbReference type="ARBA" id="ARBA00022989"/>
    </source>
</evidence>
<evidence type="ECO:0000256" key="4">
    <source>
        <dbReference type="ARBA" id="ARBA00022801"/>
    </source>
</evidence>
<dbReference type="EC" id="3.2.1.106" evidence="11"/>
<dbReference type="InterPro" id="IPR004888">
    <property type="entry name" value="Glycoside_hydrolase_63"/>
</dbReference>
<dbReference type="AlphaFoldDB" id="A0A7S1KLG0"/>
<protein>
    <recommendedName>
        <fullName evidence="11">mannosyl-oligosaccharide glucosidase</fullName>
        <ecNumber evidence="11">3.2.1.106</ecNumber>
    </recommendedName>
</protein>
<dbReference type="Gene3D" id="2.70.98.110">
    <property type="entry name" value="Glycosyl hydrolase family 63, N-terminal domain"/>
    <property type="match status" value="1"/>
</dbReference>
<keyword evidence="6" id="KW-0735">Signal-anchor</keyword>
<evidence type="ECO:0000256" key="1">
    <source>
        <dbReference type="ARBA" id="ARBA00004648"/>
    </source>
</evidence>
<dbReference type="SUPFAM" id="SSF48208">
    <property type="entry name" value="Six-hairpin glycosidases"/>
    <property type="match status" value="1"/>
</dbReference>
<keyword evidence="4" id="KW-0378">Hydrolase</keyword>
<name>A0A7S1KLG0_9EUKA</name>
<accession>A0A7S1KLG0</accession>
<dbReference type="EMBL" id="HBGD01000981">
    <property type="protein sequence ID" value="CAD9077551.1"/>
    <property type="molecule type" value="Transcribed_RNA"/>
</dbReference>
<evidence type="ECO:0000256" key="11">
    <source>
        <dbReference type="ARBA" id="ARBA00038888"/>
    </source>
</evidence>
<keyword evidence="10" id="KW-0326">Glycosidase</keyword>
<evidence type="ECO:0000256" key="8">
    <source>
        <dbReference type="ARBA" id="ARBA00023136"/>
    </source>
</evidence>
<keyword evidence="5" id="KW-0256">Endoplasmic reticulum</keyword>
<keyword evidence="7" id="KW-1133">Transmembrane helix</keyword>
<dbReference type="PANTHER" id="PTHR10412:SF11">
    <property type="entry name" value="MANNOSYL-OLIGOSACCHARIDE GLUCOSIDASE"/>
    <property type="match status" value="1"/>
</dbReference>
<comment type="similarity">
    <text evidence="2">Belongs to the glycosyl hydrolase 63 family.</text>
</comment>
<evidence type="ECO:0000256" key="10">
    <source>
        <dbReference type="ARBA" id="ARBA00023295"/>
    </source>
</evidence>
<sequence>MLNNNQTEIPLFFPPASSPRLSFLYHTHSRVQHTWSDQFKGGWTRFDELWGEQEWVDHEDQLKWDLLWIGHETDRETSNRERDNRSGKDTFNNEPSPFFHVVRKSVKHLERIPSNVFGMVWTLELPFECEQITILNSDFKQGVGIREPKEPLWLKMDCRNERNKIFYLRMRPFGSRKGSWLGGTPAYAGEFHVSGVSAPREVQWKTHEFFQRSLYGEHTRIMQEMQRKNRKTPSKSIGTIDDRYSPKVANTMLLQYLVDANRYSKAELEMVFFDEEAVTRSSIGKQVLSSKNLHKLNQYIESEWNLDTIQDKREQLRQRFDARFSEIFPVEEKMGSAYMNMARYALSNMLGTVGFFHGNAKHATGPINPETGKPLSESKGPYSLLSGVPCRTKFPRGFLWDEGFHQLLIRKWDSDLSKTILSYWFSLADKNGWIPREQILGDEARSFVPAEFVDQHPHHANPPTLFFALEKFIDEALEVKNVIDVSLEAHQVTNAIIPNITQEHEHYPFIESTYPDIKRHYQWFLRTQEGVVPGSFRWRGRETNHTLSSGLDDYPRGTFEPQKTERHLDLYCWIFMMTRTMHKYALFLNKQDDASVFQKRMESMKVNFDHFHYSEELKWYADFVGPRKSGDNADKHDPMINEEGYSTHIGYVSLFPVISHLVDPQHALYKRSLKIIKSSKVGLWSKHGLRSLSKNDPLYGEAENYWRGPVWMNINYLVLRALHENFNVNLEEDEKVEASKESELSSITQKVYESLRKNVIRTVQNGFLRKKTLFEQYDGENGHPKGTSPFTGWTSLIVQIMSESY</sequence>
<evidence type="ECO:0000256" key="2">
    <source>
        <dbReference type="ARBA" id="ARBA00010833"/>
    </source>
</evidence>
<reference evidence="13" key="1">
    <citation type="submission" date="2021-01" db="EMBL/GenBank/DDBJ databases">
        <authorList>
            <person name="Corre E."/>
            <person name="Pelletier E."/>
            <person name="Niang G."/>
            <person name="Scheremetjew M."/>
            <person name="Finn R."/>
            <person name="Kale V."/>
            <person name="Holt S."/>
            <person name="Cochrane G."/>
            <person name="Meng A."/>
            <person name="Brown T."/>
            <person name="Cohen L."/>
        </authorList>
    </citation>
    <scope>NUCLEOTIDE SEQUENCE</scope>
    <source>
        <strain evidence="13">WS</strain>
    </source>
</reference>